<keyword evidence="9" id="KW-0057">Aromatic amino acid biosynthesis</keyword>
<accession>A0AAE3HC36</accession>
<keyword evidence="10" id="KW-0456">Lyase</keyword>
<dbReference type="Gene3D" id="3.20.20.70">
    <property type="entry name" value="Aldolase class I"/>
    <property type="match status" value="1"/>
</dbReference>
<keyword evidence="7" id="KW-0210">Decarboxylase</keyword>
<sequence length="277" mass="30644">MHSVIQEIVRSTEERVRQIEHPQEHRQLPFKKRDIAEIIGRKKAEGKVAVIAEVKPSSPRRKLRDILPADAAIIARQMEDAGAVAISVLTEPHFFKGSLENLSAVRKEVALPILRKDFIISGKQIDEVEADMILLIVSVLGESAGELVRLVQSRGIEPLVEVHNEEELDIALSTNARLIGINNRDLKTLETDLEVTLRLAPVVRKYDKENGTRHIVISESGIGDASDVRRVIAAGADGILVGTSIIESGDIYARTKELVEALDLYSFRDGDTTEVLK</sequence>
<organism evidence="12 13">
    <name type="scientific">Methanolobus chelungpuianus</name>
    <dbReference type="NCBI Taxonomy" id="502115"/>
    <lineage>
        <taxon>Archaea</taxon>
        <taxon>Methanobacteriati</taxon>
        <taxon>Methanobacteriota</taxon>
        <taxon>Stenosarchaea group</taxon>
        <taxon>Methanomicrobia</taxon>
        <taxon>Methanosarcinales</taxon>
        <taxon>Methanosarcinaceae</taxon>
        <taxon>Methanolobus</taxon>
    </lineage>
</organism>
<feature type="domain" description="Indole-3-glycerol phosphate synthase" evidence="11">
    <location>
        <begin position="8"/>
        <end position="258"/>
    </location>
</feature>
<dbReference type="EMBL" id="JTEO01000005">
    <property type="protein sequence ID" value="MCQ6963374.1"/>
    <property type="molecule type" value="Genomic_DNA"/>
</dbReference>
<evidence type="ECO:0000256" key="9">
    <source>
        <dbReference type="ARBA" id="ARBA00023141"/>
    </source>
</evidence>
<evidence type="ECO:0000313" key="13">
    <source>
        <dbReference type="Proteomes" id="UP001206983"/>
    </source>
</evidence>
<evidence type="ECO:0000256" key="8">
    <source>
        <dbReference type="ARBA" id="ARBA00022822"/>
    </source>
</evidence>
<dbReference type="CDD" id="cd00331">
    <property type="entry name" value="IGPS"/>
    <property type="match status" value="1"/>
</dbReference>
<keyword evidence="13" id="KW-1185">Reference proteome</keyword>
<evidence type="ECO:0000256" key="4">
    <source>
        <dbReference type="ARBA" id="ARBA00012362"/>
    </source>
</evidence>
<evidence type="ECO:0000256" key="10">
    <source>
        <dbReference type="ARBA" id="ARBA00023239"/>
    </source>
</evidence>
<dbReference type="PROSITE" id="PS00614">
    <property type="entry name" value="IGPS"/>
    <property type="match status" value="1"/>
</dbReference>
<dbReference type="EC" id="4.1.1.48" evidence="4"/>
<comment type="catalytic activity">
    <reaction evidence="1">
        <text>1-(2-carboxyphenylamino)-1-deoxy-D-ribulose 5-phosphate + H(+) = (1S,2R)-1-C-(indol-3-yl)glycerol 3-phosphate + CO2 + H2O</text>
        <dbReference type="Rhea" id="RHEA:23476"/>
        <dbReference type="ChEBI" id="CHEBI:15377"/>
        <dbReference type="ChEBI" id="CHEBI:15378"/>
        <dbReference type="ChEBI" id="CHEBI:16526"/>
        <dbReference type="ChEBI" id="CHEBI:58613"/>
        <dbReference type="ChEBI" id="CHEBI:58866"/>
        <dbReference type="EC" id="4.1.1.48"/>
    </reaction>
</comment>
<evidence type="ECO:0000313" key="12">
    <source>
        <dbReference type="EMBL" id="MCQ6963374.1"/>
    </source>
</evidence>
<dbReference type="InterPro" id="IPR013785">
    <property type="entry name" value="Aldolase_TIM"/>
</dbReference>
<dbReference type="InterPro" id="IPR001468">
    <property type="entry name" value="Indole-3-GlycerolPSynthase_CS"/>
</dbReference>
<dbReference type="AlphaFoldDB" id="A0AAE3HC36"/>
<dbReference type="GO" id="GO:0004425">
    <property type="term" value="F:indole-3-glycerol-phosphate synthase activity"/>
    <property type="evidence" value="ECO:0007669"/>
    <property type="project" value="UniProtKB-EC"/>
</dbReference>
<evidence type="ECO:0000256" key="1">
    <source>
        <dbReference type="ARBA" id="ARBA00001633"/>
    </source>
</evidence>
<comment type="pathway">
    <text evidence="2">Amino-acid biosynthesis; L-tryptophan biosynthesis; L-tryptophan from chorismate: step 4/5.</text>
</comment>
<gene>
    <name evidence="12" type="ORF">PV02_09705</name>
</gene>
<dbReference type="RefSeq" id="WP_256623239.1">
    <property type="nucleotide sequence ID" value="NZ_JTEO01000005.1"/>
</dbReference>
<keyword evidence="6" id="KW-0028">Amino-acid biosynthesis</keyword>
<protein>
    <recommendedName>
        <fullName evidence="5">Indole-3-glycerol phosphate synthase</fullName>
        <ecNumber evidence="4">4.1.1.48</ecNumber>
    </recommendedName>
</protein>
<dbReference type="PANTHER" id="PTHR22854:SF2">
    <property type="entry name" value="INDOLE-3-GLYCEROL-PHOSPHATE SYNTHASE"/>
    <property type="match status" value="1"/>
</dbReference>
<dbReference type="GO" id="GO:0000162">
    <property type="term" value="P:L-tryptophan biosynthetic process"/>
    <property type="evidence" value="ECO:0007669"/>
    <property type="project" value="UniProtKB-KW"/>
</dbReference>
<dbReference type="InterPro" id="IPR045186">
    <property type="entry name" value="Indole-3-glycerol_P_synth"/>
</dbReference>
<dbReference type="InterPro" id="IPR013798">
    <property type="entry name" value="Indole-3-glycerol_P_synth_dom"/>
</dbReference>
<comment type="caution">
    <text evidence="12">The sequence shown here is derived from an EMBL/GenBank/DDBJ whole genome shotgun (WGS) entry which is preliminary data.</text>
</comment>
<reference evidence="12 13" key="1">
    <citation type="journal article" date="2011" name="Appl. Environ. Microbiol.">
        <title>Methanogenic archaea isolated from Taiwan's Chelungpu fault.</title>
        <authorList>
            <person name="Wu S.Y."/>
            <person name="Lai M.C."/>
        </authorList>
    </citation>
    <scope>NUCLEOTIDE SEQUENCE [LARGE SCALE GENOMIC DNA]</scope>
    <source>
        <strain evidence="12 13">St545Mb</strain>
    </source>
</reference>
<evidence type="ECO:0000256" key="2">
    <source>
        <dbReference type="ARBA" id="ARBA00004696"/>
    </source>
</evidence>
<evidence type="ECO:0000259" key="11">
    <source>
        <dbReference type="Pfam" id="PF00218"/>
    </source>
</evidence>
<dbReference type="PANTHER" id="PTHR22854">
    <property type="entry name" value="TRYPTOPHAN BIOSYNTHESIS PROTEIN"/>
    <property type="match status" value="1"/>
</dbReference>
<evidence type="ECO:0000256" key="5">
    <source>
        <dbReference type="ARBA" id="ARBA00018080"/>
    </source>
</evidence>
<dbReference type="Proteomes" id="UP001206983">
    <property type="component" value="Unassembled WGS sequence"/>
</dbReference>
<dbReference type="GO" id="GO:0004640">
    <property type="term" value="F:phosphoribosylanthranilate isomerase activity"/>
    <property type="evidence" value="ECO:0007669"/>
    <property type="project" value="TreeGrafter"/>
</dbReference>
<evidence type="ECO:0000256" key="7">
    <source>
        <dbReference type="ARBA" id="ARBA00022793"/>
    </source>
</evidence>
<dbReference type="SUPFAM" id="SSF51366">
    <property type="entry name" value="Ribulose-phoshate binding barrel"/>
    <property type="match status" value="1"/>
</dbReference>
<keyword evidence="8" id="KW-0822">Tryptophan biosynthesis</keyword>
<proteinExistence type="inferred from homology"/>
<dbReference type="InterPro" id="IPR011060">
    <property type="entry name" value="RibuloseP-bd_barrel"/>
</dbReference>
<evidence type="ECO:0000256" key="6">
    <source>
        <dbReference type="ARBA" id="ARBA00022605"/>
    </source>
</evidence>
<comment type="similarity">
    <text evidence="3">Belongs to the TrpC family.</text>
</comment>
<dbReference type="Pfam" id="PF00218">
    <property type="entry name" value="IGPS"/>
    <property type="match status" value="1"/>
</dbReference>
<name>A0AAE3HC36_9EURY</name>
<evidence type="ECO:0000256" key="3">
    <source>
        <dbReference type="ARBA" id="ARBA00008737"/>
    </source>
</evidence>